<comment type="similarity">
    <text evidence="1">Belongs to the LysR transcriptional regulatory family.</text>
</comment>
<evidence type="ECO:0000256" key="1">
    <source>
        <dbReference type="ARBA" id="ARBA00009437"/>
    </source>
</evidence>
<dbReference type="CDD" id="cd08464">
    <property type="entry name" value="PBP2_DntR_like_2"/>
    <property type="match status" value="1"/>
</dbReference>
<comment type="caution">
    <text evidence="6">The sequence shown here is derived from an EMBL/GenBank/DDBJ whole genome shotgun (WGS) entry which is preliminary data.</text>
</comment>
<evidence type="ECO:0000313" key="7">
    <source>
        <dbReference type="Proteomes" id="UP001596084"/>
    </source>
</evidence>
<keyword evidence="4" id="KW-0804">Transcription</keyword>
<evidence type="ECO:0000256" key="2">
    <source>
        <dbReference type="ARBA" id="ARBA00023015"/>
    </source>
</evidence>
<dbReference type="PANTHER" id="PTHR30118:SF15">
    <property type="entry name" value="TRANSCRIPTIONAL REGULATORY PROTEIN"/>
    <property type="match status" value="1"/>
</dbReference>
<evidence type="ECO:0000259" key="5">
    <source>
        <dbReference type="PROSITE" id="PS50931"/>
    </source>
</evidence>
<dbReference type="PROSITE" id="PS50931">
    <property type="entry name" value="HTH_LYSR"/>
    <property type="match status" value="1"/>
</dbReference>
<evidence type="ECO:0000256" key="3">
    <source>
        <dbReference type="ARBA" id="ARBA00023125"/>
    </source>
</evidence>
<proteinExistence type="inferred from homology"/>
<protein>
    <submittedName>
        <fullName evidence="6">LysR family transcriptional regulator</fullName>
    </submittedName>
</protein>
<reference evidence="7" key="1">
    <citation type="journal article" date="2019" name="Int. J. Syst. Evol. Microbiol.">
        <title>The Global Catalogue of Microorganisms (GCM) 10K type strain sequencing project: providing services to taxonomists for standard genome sequencing and annotation.</title>
        <authorList>
            <consortium name="The Broad Institute Genomics Platform"/>
            <consortium name="The Broad Institute Genome Sequencing Center for Infectious Disease"/>
            <person name="Wu L."/>
            <person name="Ma J."/>
        </authorList>
    </citation>
    <scope>NUCLEOTIDE SEQUENCE [LARGE SCALE GENOMIC DNA]</scope>
    <source>
        <strain evidence="7">CGMCC 4.7277</strain>
    </source>
</reference>
<dbReference type="InterPro" id="IPR036390">
    <property type="entry name" value="WH_DNA-bd_sf"/>
</dbReference>
<dbReference type="Gene3D" id="3.40.190.10">
    <property type="entry name" value="Periplasmic binding protein-like II"/>
    <property type="match status" value="2"/>
</dbReference>
<dbReference type="EMBL" id="JBHSMX010000008">
    <property type="protein sequence ID" value="MFC5519911.1"/>
    <property type="molecule type" value="Genomic_DNA"/>
</dbReference>
<keyword evidence="3" id="KW-0238">DNA-binding</keyword>
<name>A0ABW0Q5Q1_9BURK</name>
<organism evidence="6 7">
    <name type="scientific">Polaromonas jejuensis</name>
    <dbReference type="NCBI Taxonomy" id="457502"/>
    <lineage>
        <taxon>Bacteria</taxon>
        <taxon>Pseudomonadati</taxon>
        <taxon>Pseudomonadota</taxon>
        <taxon>Betaproteobacteria</taxon>
        <taxon>Burkholderiales</taxon>
        <taxon>Comamonadaceae</taxon>
        <taxon>Polaromonas</taxon>
    </lineage>
</organism>
<evidence type="ECO:0000313" key="6">
    <source>
        <dbReference type="EMBL" id="MFC5519911.1"/>
    </source>
</evidence>
<dbReference type="InterPro" id="IPR036388">
    <property type="entry name" value="WH-like_DNA-bd_sf"/>
</dbReference>
<dbReference type="Gene3D" id="1.10.10.10">
    <property type="entry name" value="Winged helix-like DNA-binding domain superfamily/Winged helix DNA-binding domain"/>
    <property type="match status" value="1"/>
</dbReference>
<gene>
    <name evidence="6" type="ORF">ACFPP7_03135</name>
</gene>
<accession>A0ABW0Q5Q1</accession>
<evidence type="ECO:0000256" key="4">
    <source>
        <dbReference type="ARBA" id="ARBA00023163"/>
    </source>
</evidence>
<dbReference type="SUPFAM" id="SSF53850">
    <property type="entry name" value="Periplasmic binding protein-like II"/>
    <property type="match status" value="1"/>
</dbReference>
<dbReference type="SUPFAM" id="SSF46785">
    <property type="entry name" value="Winged helix' DNA-binding domain"/>
    <property type="match status" value="1"/>
</dbReference>
<keyword evidence="2" id="KW-0805">Transcription regulation</keyword>
<dbReference type="Pfam" id="PF03466">
    <property type="entry name" value="LysR_substrate"/>
    <property type="match status" value="1"/>
</dbReference>
<dbReference type="RefSeq" id="WP_068833740.1">
    <property type="nucleotide sequence ID" value="NZ_JBHSMX010000008.1"/>
</dbReference>
<dbReference type="Pfam" id="PF00126">
    <property type="entry name" value="HTH_1"/>
    <property type="match status" value="1"/>
</dbReference>
<keyword evidence="7" id="KW-1185">Reference proteome</keyword>
<dbReference type="InterPro" id="IPR000847">
    <property type="entry name" value="LysR_HTH_N"/>
</dbReference>
<sequence length="307" mass="32979">MNGINIESTDLNLLKVFEALYEEGGASRAALRLGLTQSAVSAALGRLRTLYVDPLFVRTGRGLAPTLRANELKPLICEALNKCRQSLALVSSQSGGYQGRSVAIGLSDDFEIALGPRLIEAVAQRTPGLRLVFRQTHSRIVAEMLMAREFDLGVTAGGFSSRSLSREALGEGRYACLVESDSLPAGQVNLSVAEFVRRGHLLVSSGGFVGVVDEVLAAMGLQRQVLASTTHFAALPFLLQGSDAVATLPLHAARALAARTGLRLLPCPLDMPRYPIELGWRMDTLRDPAIKEVKAVVGGLLAEYKWQ</sequence>
<feature type="domain" description="HTH lysR-type" evidence="5">
    <location>
        <begin position="9"/>
        <end position="66"/>
    </location>
</feature>
<dbReference type="InterPro" id="IPR050389">
    <property type="entry name" value="LysR-type_TF"/>
</dbReference>
<dbReference type="Proteomes" id="UP001596084">
    <property type="component" value="Unassembled WGS sequence"/>
</dbReference>
<dbReference type="InterPro" id="IPR005119">
    <property type="entry name" value="LysR_subst-bd"/>
</dbReference>
<dbReference type="PANTHER" id="PTHR30118">
    <property type="entry name" value="HTH-TYPE TRANSCRIPTIONAL REGULATOR LEUO-RELATED"/>
    <property type="match status" value="1"/>
</dbReference>